<name>A0A7K0E192_9NOCA</name>
<keyword evidence="1" id="KW-0805">Transcription regulation</keyword>
<dbReference type="SUPFAM" id="SSF46785">
    <property type="entry name" value="Winged helix' DNA-binding domain"/>
    <property type="match status" value="2"/>
</dbReference>
<feature type="region of interest" description="Disordered" evidence="4">
    <location>
        <begin position="1"/>
        <end position="20"/>
    </location>
</feature>
<sequence>MSPTEYAAPGPGTPRARPARKTAHVLAAGLRRQILNGALEVGHRLPPETELSVTLDVSRETLREALRILESQSLVEMRRGRGGGAVVRRPDPVAAGRYVALLLQVRGTTAADLRTTRDALEPAAAQRFAETCGEEGLNYLTTLHEAERAATGDPLAFATASAVFDQAVVELSGNRCLGVLTGVLREIYKGQVYAALESAGPAALVPATRRILAAHNDFLDAARRRDGARARRAYDGHLARVHRLVAAGRRDRRAVDITPWWRAQAVRAVDDRSQRAATTVATEIRSRIADGRLGAGSRLPRVADLTAEFGVSRPTLREGLRILETEQLLDLRAGERDGATIRHPTALVAAQLTGTVLESRHVTLADFSRALRMIEPVMMRAAAGPEPAALAVLRELECELAQHISETESFVRTWRRAVFVILTGLRNPALAVVAEMLQWVRTGTEDAVASGAASLPWSTTTNRKAHAMFTELIGALAEHDGPKAEAVWSECLDTYSPFIESSDLGRRLVVDLVE</sequence>
<comment type="caution">
    <text evidence="6">The sequence shown here is derived from an EMBL/GenBank/DDBJ whole genome shotgun (WGS) entry which is preliminary data.</text>
</comment>
<feature type="domain" description="HTH gntR-type" evidence="5">
    <location>
        <begin position="20"/>
        <end position="90"/>
    </location>
</feature>
<dbReference type="PANTHER" id="PTHR43537">
    <property type="entry name" value="TRANSCRIPTIONAL REGULATOR, GNTR FAMILY"/>
    <property type="match status" value="1"/>
</dbReference>
<dbReference type="GO" id="GO:0003700">
    <property type="term" value="F:DNA-binding transcription factor activity"/>
    <property type="evidence" value="ECO:0007669"/>
    <property type="project" value="InterPro"/>
</dbReference>
<dbReference type="InterPro" id="IPR036390">
    <property type="entry name" value="WH_DNA-bd_sf"/>
</dbReference>
<dbReference type="GO" id="GO:0003677">
    <property type="term" value="F:DNA binding"/>
    <property type="evidence" value="ECO:0007669"/>
    <property type="project" value="UniProtKB-KW"/>
</dbReference>
<organism evidence="6 7">
    <name type="scientific">Nocardia aurantia</name>
    <dbReference type="NCBI Taxonomy" id="2585199"/>
    <lineage>
        <taxon>Bacteria</taxon>
        <taxon>Bacillati</taxon>
        <taxon>Actinomycetota</taxon>
        <taxon>Actinomycetes</taxon>
        <taxon>Mycobacteriales</taxon>
        <taxon>Nocardiaceae</taxon>
        <taxon>Nocardia</taxon>
    </lineage>
</organism>
<dbReference type="Gene3D" id="1.20.120.530">
    <property type="entry name" value="GntR ligand-binding domain-like"/>
    <property type="match status" value="2"/>
</dbReference>
<dbReference type="InterPro" id="IPR036388">
    <property type="entry name" value="WH-like_DNA-bd_sf"/>
</dbReference>
<dbReference type="Pfam" id="PF07729">
    <property type="entry name" value="FCD"/>
    <property type="match status" value="1"/>
</dbReference>
<protein>
    <submittedName>
        <fullName evidence="6">Transcriptional regulator NanR</fullName>
    </submittedName>
</protein>
<evidence type="ECO:0000256" key="2">
    <source>
        <dbReference type="ARBA" id="ARBA00023125"/>
    </source>
</evidence>
<evidence type="ECO:0000259" key="5">
    <source>
        <dbReference type="PROSITE" id="PS50949"/>
    </source>
</evidence>
<dbReference type="SMART" id="SM00345">
    <property type="entry name" value="HTH_GNTR"/>
    <property type="match status" value="2"/>
</dbReference>
<dbReference type="Pfam" id="PF00392">
    <property type="entry name" value="GntR"/>
    <property type="match status" value="2"/>
</dbReference>
<dbReference type="EMBL" id="WEGI01000018">
    <property type="protein sequence ID" value="MQY31252.1"/>
    <property type="molecule type" value="Genomic_DNA"/>
</dbReference>
<feature type="domain" description="HTH gntR-type" evidence="5">
    <location>
        <begin position="274"/>
        <end position="344"/>
    </location>
</feature>
<evidence type="ECO:0000256" key="4">
    <source>
        <dbReference type="SAM" id="MobiDB-lite"/>
    </source>
</evidence>
<dbReference type="InterPro" id="IPR011711">
    <property type="entry name" value="GntR_C"/>
</dbReference>
<dbReference type="CDD" id="cd07377">
    <property type="entry name" value="WHTH_GntR"/>
    <property type="match status" value="2"/>
</dbReference>
<evidence type="ECO:0000313" key="6">
    <source>
        <dbReference type="EMBL" id="MQY31252.1"/>
    </source>
</evidence>
<keyword evidence="3" id="KW-0804">Transcription</keyword>
<dbReference type="SUPFAM" id="SSF48008">
    <property type="entry name" value="GntR ligand-binding domain-like"/>
    <property type="match status" value="1"/>
</dbReference>
<dbReference type="RefSeq" id="WP_319943946.1">
    <property type="nucleotide sequence ID" value="NZ_WEGI01000018.1"/>
</dbReference>
<dbReference type="InterPro" id="IPR008920">
    <property type="entry name" value="TF_FadR/GntR_C"/>
</dbReference>
<accession>A0A7K0E192</accession>
<feature type="compositionally biased region" description="Low complexity" evidence="4">
    <location>
        <begin position="7"/>
        <end position="16"/>
    </location>
</feature>
<reference evidence="6 7" key="1">
    <citation type="submission" date="2019-10" db="EMBL/GenBank/DDBJ databases">
        <title>Nocardia macrotermitis sp. nov. and Nocardia aurantia sp. nov., isolated from the gut of fungus growing-termite Macrotermes natalensis.</title>
        <authorList>
            <person name="Benndorf R."/>
            <person name="Schwitalla J."/>
            <person name="Martin K."/>
            <person name="De Beer W."/>
            <person name="Kaster A.-K."/>
            <person name="Vollmers J."/>
            <person name="Poulsen M."/>
            <person name="Beemelmanns C."/>
        </authorList>
    </citation>
    <scope>NUCLEOTIDE SEQUENCE [LARGE SCALE GENOMIC DNA]</scope>
    <source>
        <strain evidence="6 7">RB56</strain>
    </source>
</reference>
<dbReference type="Proteomes" id="UP000431401">
    <property type="component" value="Unassembled WGS sequence"/>
</dbReference>
<proteinExistence type="predicted"/>
<dbReference type="PRINTS" id="PR00035">
    <property type="entry name" value="HTHGNTR"/>
</dbReference>
<dbReference type="SMART" id="SM00895">
    <property type="entry name" value="FCD"/>
    <property type="match status" value="2"/>
</dbReference>
<gene>
    <name evidence="6" type="primary">nanR_2</name>
    <name evidence="6" type="ORF">NRB56_68610</name>
</gene>
<evidence type="ECO:0000313" key="7">
    <source>
        <dbReference type="Proteomes" id="UP000431401"/>
    </source>
</evidence>
<dbReference type="AlphaFoldDB" id="A0A7K0E192"/>
<evidence type="ECO:0000256" key="1">
    <source>
        <dbReference type="ARBA" id="ARBA00023015"/>
    </source>
</evidence>
<keyword evidence="2" id="KW-0238">DNA-binding</keyword>
<evidence type="ECO:0000256" key="3">
    <source>
        <dbReference type="ARBA" id="ARBA00023163"/>
    </source>
</evidence>
<dbReference type="InterPro" id="IPR000524">
    <property type="entry name" value="Tscrpt_reg_HTH_GntR"/>
</dbReference>
<dbReference type="PROSITE" id="PS50949">
    <property type="entry name" value="HTH_GNTR"/>
    <property type="match status" value="2"/>
</dbReference>
<dbReference type="PANTHER" id="PTHR43537:SF5">
    <property type="entry name" value="UXU OPERON TRANSCRIPTIONAL REGULATOR"/>
    <property type="match status" value="1"/>
</dbReference>
<keyword evidence="7" id="KW-1185">Reference proteome</keyword>
<dbReference type="Gene3D" id="1.10.10.10">
    <property type="entry name" value="Winged helix-like DNA-binding domain superfamily/Winged helix DNA-binding domain"/>
    <property type="match status" value="2"/>
</dbReference>